<dbReference type="EMBL" id="HF935531">
    <property type="protein sequence ID" value="CCX31049.1"/>
    <property type="molecule type" value="Genomic_DNA"/>
</dbReference>
<dbReference type="Proteomes" id="UP000018144">
    <property type="component" value="Unassembled WGS sequence"/>
</dbReference>
<protein>
    <submittedName>
        <fullName evidence="1">Uncharacterized protein</fullName>
    </submittedName>
</protein>
<accession>U4LG02</accession>
<evidence type="ECO:0000313" key="2">
    <source>
        <dbReference type="Proteomes" id="UP000018144"/>
    </source>
</evidence>
<reference evidence="1 2" key="1">
    <citation type="journal article" date="2013" name="PLoS Genet.">
        <title>The genome and development-dependent transcriptomes of Pyronema confluens: a window into fungal evolution.</title>
        <authorList>
            <person name="Traeger S."/>
            <person name="Altegoer F."/>
            <person name="Freitag M."/>
            <person name="Gabaldon T."/>
            <person name="Kempken F."/>
            <person name="Kumar A."/>
            <person name="Marcet-Houben M."/>
            <person name="Poggeler S."/>
            <person name="Stajich J.E."/>
            <person name="Nowrousian M."/>
        </authorList>
    </citation>
    <scope>NUCLEOTIDE SEQUENCE [LARGE SCALE GENOMIC DNA]</scope>
    <source>
        <strain evidence="2">CBS 100304</strain>
        <tissue evidence="1">Vegetative mycelium</tissue>
    </source>
</reference>
<proteinExistence type="predicted"/>
<organism evidence="1 2">
    <name type="scientific">Pyronema omphalodes (strain CBS 100304)</name>
    <name type="common">Pyronema confluens</name>
    <dbReference type="NCBI Taxonomy" id="1076935"/>
    <lineage>
        <taxon>Eukaryota</taxon>
        <taxon>Fungi</taxon>
        <taxon>Dikarya</taxon>
        <taxon>Ascomycota</taxon>
        <taxon>Pezizomycotina</taxon>
        <taxon>Pezizomycetes</taxon>
        <taxon>Pezizales</taxon>
        <taxon>Pyronemataceae</taxon>
        <taxon>Pyronema</taxon>
    </lineage>
</organism>
<name>U4LG02_PYROM</name>
<gene>
    <name evidence="1" type="ORF">PCON_09877</name>
</gene>
<evidence type="ECO:0000313" key="1">
    <source>
        <dbReference type="EMBL" id="CCX31049.1"/>
    </source>
</evidence>
<keyword evidence="2" id="KW-1185">Reference proteome</keyword>
<dbReference type="AlphaFoldDB" id="U4LG02"/>
<sequence length="43" mass="5013">MPVMRNQGISILRLHFVFDIQVLLPQSIVFDVRVLLLRASYTI</sequence>